<dbReference type="AlphaFoldDB" id="A0A4S8K740"/>
<evidence type="ECO:0000313" key="3">
    <source>
        <dbReference type="EMBL" id="THU70708.1"/>
    </source>
</evidence>
<sequence>MTTTGFVPHGGKCLPLPGLSRGAILTSYSYNRGQRLFCGSKGLLKSFTSHNSGRMSVSCNANPNNYKRNPDFSRQQKGSSRGKSRKHQEPEQPENTEEIDFMSSKNGSLPNLSSNPRYQATAAPGQREKEIVELFRKVQAQLRERSAIKEEKKIESAQQGPSERGTVDSLLKLLRKHSVNQKKKGAPEEDSSVDQREKNNIFEDEQNFNLFDPGDIKSEESHEPGPPPSTRPASNFRRKSPVPRMKFQPVFSVEDNNTTPSKSRGRRKKNDKIESEPVAQAEPLILGGPDEPSLDNELVLSNSDETAEEETTESSAAEVSPDLSSLKLSELRELAKSRGIKGYSKLRKGELIACLVPLAFAEAHIPPTLESSGAYQDGSSTINLSARRQHIAWTRVFNSSASWVRSIGRYVKSVTENIQLTLNN</sequence>
<organism evidence="3 4">
    <name type="scientific">Musa balbisiana</name>
    <name type="common">Banana</name>
    <dbReference type="NCBI Taxonomy" id="52838"/>
    <lineage>
        <taxon>Eukaryota</taxon>
        <taxon>Viridiplantae</taxon>
        <taxon>Streptophyta</taxon>
        <taxon>Embryophyta</taxon>
        <taxon>Tracheophyta</taxon>
        <taxon>Spermatophyta</taxon>
        <taxon>Magnoliopsida</taxon>
        <taxon>Liliopsida</taxon>
        <taxon>Zingiberales</taxon>
        <taxon>Musaceae</taxon>
        <taxon>Musa</taxon>
    </lineage>
</organism>
<dbReference type="InterPro" id="IPR036269">
    <property type="entry name" value="Rho_N_sf"/>
</dbReference>
<dbReference type="STRING" id="52838.A0A4S8K740"/>
<dbReference type="Proteomes" id="UP000317650">
    <property type="component" value="Chromosome 8"/>
</dbReference>
<evidence type="ECO:0000256" key="1">
    <source>
        <dbReference type="SAM" id="MobiDB-lite"/>
    </source>
</evidence>
<dbReference type="InterPro" id="IPR011112">
    <property type="entry name" value="Rho-like_N"/>
</dbReference>
<feature type="compositionally biased region" description="Polar residues" evidence="1">
    <location>
        <begin position="103"/>
        <end position="118"/>
    </location>
</feature>
<evidence type="ECO:0000259" key="2">
    <source>
        <dbReference type="SMART" id="SM00959"/>
    </source>
</evidence>
<feature type="compositionally biased region" description="Low complexity" evidence="1">
    <location>
        <begin position="313"/>
        <end position="322"/>
    </location>
</feature>
<dbReference type="PANTHER" id="PTHR34449:SF5">
    <property type="entry name" value="ATP BINDING _ ATPASE"/>
    <property type="match status" value="1"/>
</dbReference>
<dbReference type="SUPFAM" id="SSF68912">
    <property type="entry name" value="Rho N-terminal domain-like"/>
    <property type="match status" value="1"/>
</dbReference>
<dbReference type="SMART" id="SM00959">
    <property type="entry name" value="Rho_N"/>
    <property type="match status" value="1"/>
</dbReference>
<feature type="compositionally biased region" description="Acidic residues" evidence="1">
    <location>
        <begin position="91"/>
        <end position="100"/>
    </location>
</feature>
<feature type="compositionally biased region" description="Basic residues" evidence="1">
    <location>
        <begin position="173"/>
        <end position="184"/>
    </location>
</feature>
<feature type="region of interest" description="Disordered" evidence="1">
    <location>
        <begin position="52"/>
        <end position="127"/>
    </location>
</feature>
<feature type="domain" description="Rho termination factor-like N-terminal" evidence="2">
    <location>
        <begin position="322"/>
        <end position="365"/>
    </location>
</feature>
<feature type="region of interest" description="Disordered" evidence="1">
    <location>
        <begin position="151"/>
        <end position="322"/>
    </location>
</feature>
<feature type="compositionally biased region" description="Polar residues" evidence="1">
    <location>
        <begin position="52"/>
        <end position="79"/>
    </location>
</feature>
<dbReference type="EMBL" id="PYDT01000002">
    <property type="protein sequence ID" value="THU70708.1"/>
    <property type="molecule type" value="Genomic_DNA"/>
</dbReference>
<evidence type="ECO:0000313" key="4">
    <source>
        <dbReference type="Proteomes" id="UP000317650"/>
    </source>
</evidence>
<dbReference type="GO" id="GO:0006353">
    <property type="term" value="P:DNA-templated transcription termination"/>
    <property type="evidence" value="ECO:0007669"/>
    <property type="project" value="InterPro"/>
</dbReference>
<comment type="caution">
    <text evidence="3">The sequence shown here is derived from an EMBL/GenBank/DDBJ whole genome shotgun (WGS) entry which is preliminary data.</text>
</comment>
<name>A0A4S8K740_MUSBA</name>
<keyword evidence="4" id="KW-1185">Reference proteome</keyword>
<proteinExistence type="predicted"/>
<feature type="compositionally biased region" description="Basic and acidic residues" evidence="1">
    <location>
        <begin position="214"/>
        <end position="223"/>
    </location>
</feature>
<accession>A0A4S8K740</accession>
<protein>
    <recommendedName>
        <fullName evidence="2">Rho termination factor-like N-terminal domain-containing protein</fullName>
    </recommendedName>
</protein>
<reference evidence="3 4" key="1">
    <citation type="journal article" date="2019" name="Nat. Plants">
        <title>Genome sequencing of Musa balbisiana reveals subgenome evolution and function divergence in polyploid bananas.</title>
        <authorList>
            <person name="Yao X."/>
        </authorList>
    </citation>
    <scope>NUCLEOTIDE SEQUENCE [LARGE SCALE GENOMIC DNA]</scope>
    <source>
        <strain evidence="4">cv. DH-PKW</strain>
        <tissue evidence="3">Leaves</tissue>
    </source>
</reference>
<dbReference type="Gene3D" id="1.10.720.10">
    <property type="match status" value="1"/>
</dbReference>
<gene>
    <name evidence="3" type="ORF">C4D60_Mb08t27810</name>
</gene>
<dbReference type="PANTHER" id="PTHR34449">
    <property type="entry name" value="RHO TERMINATION FACTOR"/>
    <property type="match status" value="1"/>
</dbReference>
<dbReference type="Pfam" id="PF07498">
    <property type="entry name" value="Rho_N"/>
    <property type="match status" value="1"/>
</dbReference>